<reference evidence="1 2" key="1">
    <citation type="submission" date="2023-03" db="EMBL/GenBank/DDBJ databases">
        <title>Genome insight into feeding habits of ladybird beetles.</title>
        <authorList>
            <person name="Li H.-S."/>
            <person name="Huang Y.-H."/>
            <person name="Pang H."/>
        </authorList>
    </citation>
    <scope>NUCLEOTIDE SEQUENCE [LARGE SCALE GENOMIC DNA]</scope>
    <source>
        <strain evidence="1">SYSU_2023b</strain>
        <tissue evidence="1">Whole body</tissue>
    </source>
</reference>
<dbReference type="PRINTS" id="PR00413">
    <property type="entry name" value="HADHALOGNASE"/>
</dbReference>
<protein>
    <recommendedName>
        <fullName evidence="3">Rhythmically expressed gene 2 protein</fullName>
    </recommendedName>
</protein>
<dbReference type="GO" id="GO:0005634">
    <property type="term" value="C:nucleus"/>
    <property type="evidence" value="ECO:0007669"/>
    <property type="project" value="TreeGrafter"/>
</dbReference>
<evidence type="ECO:0008006" key="3">
    <source>
        <dbReference type="Google" id="ProtNLM"/>
    </source>
</evidence>
<dbReference type="EMBL" id="JARQZJ010000128">
    <property type="protein sequence ID" value="KAK9891451.1"/>
    <property type="molecule type" value="Genomic_DNA"/>
</dbReference>
<dbReference type="CDD" id="cd16415">
    <property type="entry name" value="HAD_dREG-2_like"/>
    <property type="match status" value="1"/>
</dbReference>
<dbReference type="NCBIfam" id="TIGR02252">
    <property type="entry name" value="DREG-2"/>
    <property type="match status" value="1"/>
</dbReference>
<dbReference type="Proteomes" id="UP001431783">
    <property type="component" value="Unassembled WGS sequence"/>
</dbReference>
<dbReference type="InterPro" id="IPR023214">
    <property type="entry name" value="HAD_sf"/>
</dbReference>
<dbReference type="Gene3D" id="1.10.150.720">
    <property type="entry name" value="Haloacid dehalogenase-like hydrolase"/>
    <property type="match status" value="1"/>
</dbReference>
<gene>
    <name evidence="1" type="ORF">WA026_014684</name>
</gene>
<dbReference type="NCBIfam" id="TIGR01549">
    <property type="entry name" value="HAD-SF-IA-v1"/>
    <property type="match status" value="1"/>
</dbReference>
<dbReference type="Pfam" id="PF00702">
    <property type="entry name" value="Hydrolase"/>
    <property type="match status" value="1"/>
</dbReference>
<accession>A0AAW1VFS1</accession>
<dbReference type="InterPro" id="IPR044924">
    <property type="entry name" value="HAD-SF_hydro_IA_REG-2-like_cap"/>
</dbReference>
<dbReference type="Gene3D" id="3.40.50.1000">
    <property type="entry name" value="HAD superfamily/HAD-like"/>
    <property type="match status" value="1"/>
</dbReference>
<comment type="caution">
    <text evidence="1">The sequence shown here is derived from an EMBL/GenBank/DDBJ whole genome shotgun (WGS) entry which is preliminary data.</text>
</comment>
<sequence length="255" mass="29320">MKNIFPFRLITFDVTNTLLNFKSEIGKAYGDVGAKHGVLCDPADLTKNFKRQLKKMSVENPNFGRDTGITWQEWWKKVVRDTFTGCQSDLSDSKLELICSELIDTYKTSTCWKPTAGSLDLLNYLKDRGVSLGVISNFDPRLHEILCATKLDNYFNFVLTSYEIGVSKPDEGIFKRAMADSKLELLKRDQCLHIGDTLELDYIGAKKYGWNSFLVLRNKPIDLKNSAGVDKEHVFKDLINLHEYLERKWNKYNVI</sequence>
<organism evidence="1 2">
    <name type="scientific">Henosepilachna vigintioctopunctata</name>
    <dbReference type="NCBI Taxonomy" id="420089"/>
    <lineage>
        <taxon>Eukaryota</taxon>
        <taxon>Metazoa</taxon>
        <taxon>Ecdysozoa</taxon>
        <taxon>Arthropoda</taxon>
        <taxon>Hexapoda</taxon>
        <taxon>Insecta</taxon>
        <taxon>Pterygota</taxon>
        <taxon>Neoptera</taxon>
        <taxon>Endopterygota</taxon>
        <taxon>Coleoptera</taxon>
        <taxon>Polyphaga</taxon>
        <taxon>Cucujiformia</taxon>
        <taxon>Coccinelloidea</taxon>
        <taxon>Coccinellidae</taxon>
        <taxon>Epilachninae</taxon>
        <taxon>Epilachnini</taxon>
        <taxon>Henosepilachna</taxon>
    </lineage>
</organism>
<name>A0AAW1VFS1_9CUCU</name>
<proteinExistence type="predicted"/>
<dbReference type="InterPro" id="IPR011949">
    <property type="entry name" value="HAD-SF_hydro_IA_REG-2-like"/>
</dbReference>
<dbReference type="InterPro" id="IPR006439">
    <property type="entry name" value="HAD-SF_hydro_IA"/>
</dbReference>
<dbReference type="InterPro" id="IPR036412">
    <property type="entry name" value="HAD-like_sf"/>
</dbReference>
<evidence type="ECO:0000313" key="2">
    <source>
        <dbReference type="Proteomes" id="UP001431783"/>
    </source>
</evidence>
<dbReference type="PANTHER" id="PTHR46191:SF2">
    <property type="entry name" value="HALOACID DEHALOGENASE-LIKE HYDROLASE DOMAIN-CONTAINING PROTEIN 3"/>
    <property type="match status" value="1"/>
</dbReference>
<dbReference type="AlphaFoldDB" id="A0AAW1VFS1"/>
<dbReference type="InterPro" id="IPR051828">
    <property type="entry name" value="HAD-like_hydrolase_domain"/>
</dbReference>
<dbReference type="PANTHER" id="PTHR46191">
    <property type="match status" value="1"/>
</dbReference>
<dbReference type="SFLD" id="SFLDS00003">
    <property type="entry name" value="Haloacid_Dehalogenase"/>
    <property type="match status" value="1"/>
</dbReference>
<dbReference type="SUPFAM" id="SSF56784">
    <property type="entry name" value="HAD-like"/>
    <property type="match status" value="1"/>
</dbReference>
<dbReference type="SFLD" id="SFLDG01129">
    <property type="entry name" value="C1.5:_HAD__Beta-PGM__Phosphata"/>
    <property type="match status" value="1"/>
</dbReference>
<keyword evidence="2" id="KW-1185">Reference proteome</keyword>
<evidence type="ECO:0000313" key="1">
    <source>
        <dbReference type="EMBL" id="KAK9891451.1"/>
    </source>
</evidence>